<evidence type="ECO:0000313" key="7">
    <source>
        <dbReference type="Proteomes" id="UP000264589"/>
    </source>
</evidence>
<dbReference type="GO" id="GO:0019693">
    <property type="term" value="P:ribose phosphate metabolic process"/>
    <property type="evidence" value="ECO:0007669"/>
    <property type="project" value="TreeGrafter"/>
</dbReference>
<comment type="function">
    <text evidence="4">Accelerates the degradation of transcripts by removing pyrophosphate from the 5'-end of triphosphorylated RNA, leading to a more labile monophosphorylated state that can stimulate subsequent ribonuclease cleavage.</text>
</comment>
<dbReference type="RefSeq" id="WP_116391875.1">
    <property type="nucleotide sequence ID" value="NZ_CAXQPM010000008.1"/>
</dbReference>
<reference evidence="6 7" key="1">
    <citation type="submission" date="2018-08" db="EMBL/GenBank/DDBJ databases">
        <title>Parvularcula sp. SM1705, isolated from surface water of the South Sea China.</title>
        <authorList>
            <person name="Sun L."/>
        </authorList>
    </citation>
    <scope>NUCLEOTIDE SEQUENCE [LARGE SCALE GENOMIC DNA]</scope>
    <source>
        <strain evidence="6 7">SM1705</strain>
    </source>
</reference>
<dbReference type="InterPro" id="IPR015797">
    <property type="entry name" value="NUDIX_hydrolase-like_dom_sf"/>
</dbReference>
<dbReference type="InterPro" id="IPR020084">
    <property type="entry name" value="NUDIX_hydrolase_CS"/>
</dbReference>
<dbReference type="PRINTS" id="PR00502">
    <property type="entry name" value="NUDIXFAMILY"/>
</dbReference>
<feature type="short sequence motif" description="Nudix box" evidence="4">
    <location>
        <begin position="49"/>
        <end position="70"/>
    </location>
</feature>
<dbReference type="NCBIfam" id="NF001938">
    <property type="entry name" value="PRK00714.1-5"/>
    <property type="match status" value="1"/>
</dbReference>
<dbReference type="GO" id="GO:0008893">
    <property type="term" value="F:guanosine-3',5'-bis(diphosphate) 3'-diphosphatase activity"/>
    <property type="evidence" value="ECO:0007669"/>
    <property type="project" value="TreeGrafter"/>
</dbReference>
<dbReference type="CDD" id="cd03671">
    <property type="entry name" value="NUDIX_Ap4A_hydrolase_plant_like"/>
    <property type="match status" value="1"/>
</dbReference>
<accession>A0A371RIG1</accession>
<sequence>MKELPDLDQYRPNVGICLLNRKGEVWLGKRVASSAVQRAYKYRWQMPQGGVDPGESIEDAAVRELQEESGVSSTRLLVTTPGWLVYDFPSDYKAKKRDRWRGQKQKWALMLFEGDDDEVNLDSHQPAEFCEWRWAPLEEVPDLVVPFKRDVYKSLVRAFSPLADYIASGNR</sequence>
<dbReference type="SUPFAM" id="SSF55811">
    <property type="entry name" value="Nudix"/>
    <property type="match status" value="1"/>
</dbReference>
<evidence type="ECO:0000259" key="5">
    <source>
        <dbReference type="PROSITE" id="PS51462"/>
    </source>
</evidence>
<comment type="cofactor">
    <cofactor evidence="4">
        <name>a divalent metal cation</name>
        <dbReference type="ChEBI" id="CHEBI:60240"/>
    </cofactor>
</comment>
<keyword evidence="7" id="KW-1185">Reference proteome</keyword>
<dbReference type="Gene3D" id="3.90.79.10">
    <property type="entry name" value="Nucleoside Triphosphate Pyrophosphohydrolase"/>
    <property type="match status" value="1"/>
</dbReference>
<name>A0A371RIG1_9PROT</name>
<dbReference type="Proteomes" id="UP000264589">
    <property type="component" value="Unassembled WGS sequence"/>
</dbReference>
<dbReference type="InterPro" id="IPR022927">
    <property type="entry name" value="RppH"/>
</dbReference>
<dbReference type="EC" id="3.6.1.-" evidence="4"/>
<dbReference type="InParanoid" id="A0A371RIG1"/>
<dbReference type="GO" id="GO:0006753">
    <property type="term" value="P:nucleoside phosphate metabolic process"/>
    <property type="evidence" value="ECO:0007669"/>
    <property type="project" value="TreeGrafter"/>
</dbReference>
<dbReference type="FunCoup" id="A0A371RIG1">
    <property type="interactions" value="235"/>
</dbReference>
<dbReference type="PANTHER" id="PTHR11839">
    <property type="entry name" value="UDP/ADP-SUGAR PYROPHOSPHATASE"/>
    <property type="match status" value="1"/>
</dbReference>
<dbReference type="PROSITE" id="PS51462">
    <property type="entry name" value="NUDIX"/>
    <property type="match status" value="1"/>
</dbReference>
<dbReference type="GO" id="GO:0034432">
    <property type="term" value="F:bis(5'-adenosyl)-pentaphosphatase activity"/>
    <property type="evidence" value="ECO:0007669"/>
    <property type="project" value="TreeGrafter"/>
</dbReference>
<comment type="cofactor">
    <cofactor evidence="2">
        <name>Mg(2+)</name>
        <dbReference type="ChEBI" id="CHEBI:18420"/>
    </cofactor>
</comment>
<evidence type="ECO:0000256" key="1">
    <source>
        <dbReference type="ARBA" id="ARBA00001936"/>
    </source>
</evidence>
<evidence type="ECO:0000256" key="2">
    <source>
        <dbReference type="ARBA" id="ARBA00001946"/>
    </source>
</evidence>
<dbReference type="PROSITE" id="PS00893">
    <property type="entry name" value="NUDIX_BOX"/>
    <property type="match status" value="1"/>
</dbReference>
<evidence type="ECO:0000256" key="3">
    <source>
        <dbReference type="ARBA" id="ARBA00022801"/>
    </source>
</evidence>
<comment type="cofactor">
    <cofactor evidence="1">
        <name>Mn(2+)</name>
        <dbReference type="ChEBI" id="CHEBI:29035"/>
    </cofactor>
</comment>
<dbReference type="AlphaFoldDB" id="A0A371RIG1"/>
<dbReference type="EMBL" id="QUQO01000001">
    <property type="protein sequence ID" value="RFB05243.1"/>
    <property type="molecule type" value="Genomic_DNA"/>
</dbReference>
<evidence type="ECO:0000256" key="4">
    <source>
        <dbReference type="HAMAP-Rule" id="MF_00298"/>
    </source>
</evidence>
<keyword evidence="3 4" id="KW-0378">Hydrolase</keyword>
<organism evidence="6 7">
    <name type="scientific">Parvularcula marina</name>
    <dbReference type="NCBI Taxonomy" id="2292771"/>
    <lineage>
        <taxon>Bacteria</taxon>
        <taxon>Pseudomonadati</taxon>
        <taxon>Pseudomonadota</taxon>
        <taxon>Alphaproteobacteria</taxon>
        <taxon>Parvularculales</taxon>
        <taxon>Parvularculaceae</taxon>
        <taxon>Parvularcula</taxon>
    </lineage>
</organism>
<protein>
    <recommendedName>
        <fullName evidence="4">RNA pyrophosphohydrolase</fullName>
        <ecNumber evidence="4">3.6.1.-</ecNumber>
    </recommendedName>
    <alternativeName>
        <fullName evidence="4">(Di)nucleoside polyphosphate hydrolase</fullName>
    </alternativeName>
</protein>
<dbReference type="InterPro" id="IPR000086">
    <property type="entry name" value="NUDIX_hydrolase_dom"/>
</dbReference>
<dbReference type="PANTHER" id="PTHR11839:SF22">
    <property type="entry name" value="NUDIX HYDROLASE 26, CHLOROPLASTIC"/>
    <property type="match status" value="1"/>
</dbReference>
<dbReference type="InterPro" id="IPR020476">
    <property type="entry name" value="Nudix_hydrolase"/>
</dbReference>
<dbReference type="OrthoDB" id="9816040at2"/>
<evidence type="ECO:0000313" key="6">
    <source>
        <dbReference type="EMBL" id="RFB05243.1"/>
    </source>
</evidence>
<feature type="domain" description="Nudix hydrolase" evidence="5">
    <location>
        <begin position="9"/>
        <end position="157"/>
    </location>
</feature>
<proteinExistence type="inferred from homology"/>
<gene>
    <name evidence="4" type="primary">rppH</name>
    <name evidence="4" type="synonym">nudH</name>
    <name evidence="6" type="ORF">DX908_08225</name>
</gene>
<dbReference type="Pfam" id="PF00293">
    <property type="entry name" value="NUDIX"/>
    <property type="match status" value="1"/>
</dbReference>
<dbReference type="HAMAP" id="MF_00298">
    <property type="entry name" value="Nudix_RppH"/>
    <property type="match status" value="1"/>
</dbReference>
<comment type="similarity">
    <text evidence="4">Belongs to the Nudix hydrolase family. RppH subfamily.</text>
</comment>
<comment type="caution">
    <text evidence="6">The sequence shown here is derived from an EMBL/GenBank/DDBJ whole genome shotgun (WGS) entry which is preliminary data.</text>
</comment>